<dbReference type="OrthoDB" id="2282872at2759"/>
<proteinExistence type="predicted"/>
<protein>
    <submittedName>
        <fullName evidence="1">7937_t:CDS:1</fullName>
    </submittedName>
</protein>
<sequence length="42" mass="4531">MRIGQQPINKTVADNALAEFCESINYDSLRGLPCAACSGLYP</sequence>
<accession>A0A9N9GMP4</accession>
<reference evidence="1" key="1">
    <citation type="submission" date="2021-06" db="EMBL/GenBank/DDBJ databases">
        <authorList>
            <person name="Kallberg Y."/>
            <person name="Tangrot J."/>
            <person name="Rosling A."/>
        </authorList>
    </citation>
    <scope>NUCLEOTIDE SEQUENCE</scope>
    <source>
        <strain evidence="1">AZ414A</strain>
    </source>
</reference>
<keyword evidence="2" id="KW-1185">Reference proteome</keyword>
<evidence type="ECO:0000313" key="1">
    <source>
        <dbReference type="EMBL" id="CAG8621685.1"/>
    </source>
</evidence>
<dbReference type="AlphaFoldDB" id="A0A9N9GMP4"/>
<evidence type="ECO:0000313" key="2">
    <source>
        <dbReference type="Proteomes" id="UP000789706"/>
    </source>
</evidence>
<dbReference type="EMBL" id="CAJVPK010002980">
    <property type="protein sequence ID" value="CAG8621685.1"/>
    <property type="molecule type" value="Genomic_DNA"/>
</dbReference>
<feature type="non-terminal residue" evidence="1">
    <location>
        <position position="42"/>
    </location>
</feature>
<gene>
    <name evidence="1" type="ORF">DEBURN_LOCUS10398</name>
</gene>
<dbReference type="Proteomes" id="UP000789706">
    <property type="component" value="Unassembled WGS sequence"/>
</dbReference>
<name>A0A9N9GMP4_9GLOM</name>
<comment type="caution">
    <text evidence="1">The sequence shown here is derived from an EMBL/GenBank/DDBJ whole genome shotgun (WGS) entry which is preliminary data.</text>
</comment>
<organism evidence="1 2">
    <name type="scientific">Diversispora eburnea</name>
    <dbReference type="NCBI Taxonomy" id="1213867"/>
    <lineage>
        <taxon>Eukaryota</taxon>
        <taxon>Fungi</taxon>
        <taxon>Fungi incertae sedis</taxon>
        <taxon>Mucoromycota</taxon>
        <taxon>Glomeromycotina</taxon>
        <taxon>Glomeromycetes</taxon>
        <taxon>Diversisporales</taxon>
        <taxon>Diversisporaceae</taxon>
        <taxon>Diversispora</taxon>
    </lineage>
</organism>